<evidence type="ECO:0000313" key="1">
    <source>
        <dbReference type="EMBL" id="SEG49556.1"/>
    </source>
</evidence>
<dbReference type="Proteomes" id="UP000199690">
    <property type="component" value="Unassembled WGS sequence"/>
</dbReference>
<dbReference type="Proteomes" id="UP000236729">
    <property type="component" value="Unassembled WGS sequence"/>
</dbReference>
<accession>A0A1I2BUM5</accession>
<protein>
    <submittedName>
        <fullName evidence="1">Acetylornithine deacetylase/Succinyl-diaminopimelate desuccinylase</fullName>
    </submittedName>
</protein>
<evidence type="ECO:0000313" key="3">
    <source>
        <dbReference type="Proteomes" id="UP000199690"/>
    </source>
</evidence>
<sequence length="434" mass="45899">MRGDIDQELLLHLLSIPTIGLLETSAGDPPPQLWAAQRAYASAAAGIGFRVVRHASPSPEFLAREDVPLTVRRAAEDPEFLAAQPSLLLRLGPELPRAATVMFNVHLDTVAGLEPVGRSGGRITGRGAIDAKGPAVALLAGIRDAVRRDPAVGRDVAVLVQAVSGEEGGAMGTFGTRPLVEAGHVGRLNIFCEPTGMRYLPRSTASMTARVRVDGRGAIDDRPDAGHNATVLLGFLAQHLAAELDPRDRPGRLCVAGLHTGHLHNRVYGSGELLLNLSYGSRAEGAAAEAALGEAVRGGLRRFTELFAGTREFARTAAEAIACTELEWLKRGLPSLDNADPWAEELLTRAGAARWPDDEPAFTCDAIWMAGQPDAYTAVLGPGSLEGNNAHAEGEYAELDELRDFAAAVSALITGFAEHHRDTAPRKGILDASA</sequence>
<gene>
    <name evidence="1" type="ORF">SAMN02982929_02389</name>
    <name evidence="2" type="ORF">SAMN05216506_112223</name>
</gene>
<dbReference type="Gene3D" id="3.30.70.360">
    <property type="match status" value="1"/>
</dbReference>
<dbReference type="PANTHER" id="PTHR43808">
    <property type="entry name" value="ACETYLORNITHINE DEACETYLASE"/>
    <property type="match status" value="1"/>
</dbReference>
<evidence type="ECO:0000313" key="2">
    <source>
        <dbReference type="EMBL" id="SFE59757.1"/>
    </source>
</evidence>
<dbReference type="InterPro" id="IPR002933">
    <property type="entry name" value="Peptidase_M20"/>
</dbReference>
<dbReference type="RefSeq" id="WP_093356871.1">
    <property type="nucleotide sequence ID" value="NZ_FNVB01000003.1"/>
</dbReference>
<reference evidence="3 4" key="2">
    <citation type="submission" date="2016-10" db="EMBL/GenBank/DDBJ databases">
        <authorList>
            <person name="Varghese N."/>
            <person name="Submissions S."/>
        </authorList>
    </citation>
    <scope>NUCLEOTIDE SEQUENCE [LARGE SCALE GENOMIC DNA]</scope>
    <source>
        <strain evidence="4">ATCC 20501</strain>
        <strain evidence="2 3">CGMCC 4.3529</strain>
    </source>
</reference>
<dbReference type="EMBL" id="FNVB01000003">
    <property type="protein sequence ID" value="SEG49556.1"/>
    <property type="molecule type" value="Genomic_DNA"/>
</dbReference>
<organism evidence="1 4">
    <name type="scientific">Saccharopolyspora kobensis</name>
    <dbReference type="NCBI Taxonomy" id="146035"/>
    <lineage>
        <taxon>Bacteria</taxon>
        <taxon>Bacillati</taxon>
        <taxon>Actinomycetota</taxon>
        <taxon>Actinomycetes</taxon>
        <taxon>Pseudonocardiales</taxon>
        <taxon>Pseudonocardiaceae</taxon>
        <taxon>Saccharopolyspora</taxon>
    </lineage>
</organism>
<keyword evidence="3" id="KW-1185">Reference proteome</keyword>
<dbReference type="Gene3D" id="3.40.630.10">
    <property type="entry name" value="Zn peptidases"/>
    <property type="match status" value="1"/>
</dbReference>
<accession>A0A1H6AP63</accession>
<proteinExistence type="predicted"/>
<dbReference type="AlphaFoldDB" id="A0A1H6AP63"/>
<reference evidence="1" key="1">
    <citation type="submission" date="2016-10" db="EMBL/GenBank/DDBJ databases">
        <authorList>
            <person name="de Groot N.N."/>
        </authorList>
    </citation>
    <scope>NUCLEOTIDE SEQUENCE [LARGE SCALE GENOMIC DNA]</scope>
    <source>
        <strain evidence="1">ATCC 20501</strain>
    </source>
</reference>
<dbReference type="SMR" id="A0A1H6AP63"/>
<dbReference type="Pfam" id="PF01546">
    <property type="entry name" value="Peptidase_M20"/>
    <property type="match status" value="1"/>
</dbReference>
<dbReference type="EMBL" id="FOME01000012">
    <property type="protein sequence ID" value="SFE59757.1"/>
    <property type="molecule type" value="Genomic_DNA"/>
</dbReference>
<dbReference type="SUPFAM" id="SSF53187">
    <property type="entry name" value="Zn-dependent exopeptidases"/>
    <property type="match status" value="1"/>
</dbReference>
<evidence type="ECO:0000313" key="4">
    <source>
        <dbReference type="Proteomes" id="UP000236729"/>
    </source>
</evidence>
<dbReference type="GO" id="GO:0016787">
    <property type="term" value="F:hydrolase activity"/>
    <property type="evidence" value="ECO:0007669"/>
    <property type="project" value="InterPro"/>
</dbReference>
<dbReference type="InterPro" id="IPR050072">
    <property type="entry name" value="Peptidase_M20A"/>
</dbReference>
<name>A0A1H6AP63_9PSEU</name>